<dbReference type="SUPFAM" id="SSF47413">
    <property type="entry name" value="lambda repressor-like DNA-binding domains"/>
    <property type="match status" value="1"/>
</dbReference>
<comment type="caution">
    <text evidence="2">The sequence shown here is derived from an EMBL/GenBank/DDBJ whole genome shotgun (WGS) entry which is preliminary data.</text>
</comment>
<dbReference type="Gene3D" id="1.25.40.10">
    <property type="entry name" value="Tetratricopeptide repeat domain"/>
    <property type="match status" value="1"/>
</dbReference>
<dbReference type="AlphaFoldDB" id="A0A2S6GGY9"/>
<dbReference type="InterPro" id="IPR010982">
    <property type="entry name" value="Lambda_DNA-bd_dom_sf"/>
</dbReference>
<organism evidence="2 3">
    <name type="scientific">Actinokineospora auranticolor</name>
    <dbReference type="NCBI Taxonomy" id="155976"/>
    <lineage>
        <taxon>Bacteria</taxon>
        <taxon>Bacillati</taxon>
        <taxon>Actinomycetota</taxon>
        <taxon>Actinomycetes</taxon>
        <taxon>Pseudonocardiales</taxon>
        <taxon>Pseudonocardiaceae</taxon>
        <taxon>Actinokineospora</taxon>
    </lineage>
</organism>
<dbReference type="GO" id="GO:0003677">
    <property type="term" value="F:DNA binding"/>
    <property type="evidence" value="ECO:0007669"/>
    <property type="project" value="InterPro"/>
</dbReference>
<keyword evidence="3" id="KW-1185">Reference proteome</keyword>
<dbReference type="SMART" id="SM00530">
    <property type="entry name" value="HTH_XRE"/>
    <property type="match status" value="1"/>
</dbReference>
<dbReference type="SUPFAM" id="SSF48452">
    <property type="entry name" value="TPR-like"/>
    <property type="match status" value="1"/>
</dbReference>
<name>A0A2S6GGY9_9PSEU</name>
<dbReference type="EMBL" id="PTIX01000019">
    <property type="protein sequence ID" value="PPK64469.1"/>
    <property type="molecule type" value="Genomic_DNA"/>
</dbReference>
<evidence type="ECO:0000259" key="1">
    <source>
        <dbReference type="SMART" id="SM00530"/>
    </source>
</evidence>
<accession>A0A2S6GGY9</accession>
<evidence type="ECO:0000313" key="3">
    <source>
        <dbReference type="Proteomes" id="UP000239203"/>
    </source>
</evidence>
<reference evidence="2 3" key="1">
    <citation type="submission" date="2018-02" db="EMBL/GenBank/DDBJ databases">
        <title>Genomic Encyclopedia of Archaeal and Bacterial Type Strains, Phase II (KMG-II): from individual species to whole genera.</title>
        <authorList>
            <person name="Goeker M."/>
        </authorList>
    </citation>
    <scope>NUCLEOTIDE SEQUENCE [LARGE SCALE GENOMIC DNA]</scope>
    <source>
        <strain evidence="2 3">YU 961-1</strain>
    </source>
</reference>
<evidence type="ECO:0000313" key="2">
    <source>
        <dbReference type="EMBL" id="PPK64469.1"/>
    </source>
</evidence>
<feature type="domain" description="HTH cro/C1-type" evidence="1">
    <location>
        <begin position="12"/>
        <end position="67"/>
    </location>
</feature>
<dbReference type="InterPro" id="IPR011990">
    <property type="entry name" value="TPR-like_helical_dom_sf"/>
</dbReference>
<sequence>MRAALADRDIVEVYRLLGRLGMSQRHIGVLTGQAQPEISAIARGRQVVTYDVLSRIADGLGIPRGYMGLAYNEPGSENGSPTGEVVAVPDRREFMGLLAKIAMGAALTSADFALLSNPAMATPTPATVGATEVGQLRELTRVLWTQEKRLGGGAVRDAVVAQLKWAQGMLDANHTDEVGRELRVVLSDLLALAGWASYDVGMTGLALRYTGQALAMAQEAEDPVRSALALEQIGRTYLHEGDTSEAREVFAFGTLTAERTRSADTTALLLSGQARAYAESGDPTRALDCIHRAQDTLSNVSEPTLPDPRGFSQARLASDHARVYADLAVHDHAYADQAITALTASTAPTATVHVKRQAFRLADLAACHLHGGDPDTGIRIGHQVIDMAGGIRSHGLTEHLNTVRVAARSHSTLSDARDLDQRIAALT</sequence>
<proteinExistence type="predicted"/>
<protein>
    <recommendedName>
        <fullName evidence="1">HTH cro/C1-type domain-containing protein</fullName>
    </recommendedName>
</protein>
<dbReference type="Gene3D" id="1.10.260.40">
    <property type="entry name" value="lambda repressor-like DNA-binding domains"/>
    <property type="match status" value="1"/>
</dbReference>
<dbReference type="Proteomes" id="UP000239203">
    <property type="component" value="Unassembled WGS sequence"/>
</dbReference>
<dbReference type="CDD" id="cd00093">
    <property type="entry name" value="HTH_XRE"/>
    <property type="match status" value="1"/>
</dbReference>
<dbReference type="InterPro" id="IPR001387">
    <property type="entry name" value="Cro/C1-type_HTH"/>
</dbReference>
<gene>
    <name evidence="2" type="ORF">CLV40_11933</name>
</gene>